<evidence type="ECO:0000256" key="6">
    <source>
        <dbReference type="SAM" id="MobiDB-lite"/>
    </source>
</evidence>
<evidence type="ECO:0000313" key="8">
    <source>
        <dbReference type="EMBL" id="ETN45869.1"/>
    </source>
</evidence>
<evidence type="ECO:0000313" key="9">
    <source>
        <dbReference type="Proteomes" id="UP000030752"/>
    </source>
</evidence>
<dbReference type="OrthoDB" id="5121955at2759"/>
<dbReference type="STRING" id="1220924.W2SDB1"/>
<dbReference type="AlphaFoldDB" id="W2SDB1"/>
<dbReference type="VEuPathDB" id="FungiDB:HMPREF1541_00050"/>
<evidence type="ECO:0000256" key="2">
    <source>
        <dbReference type="ARBA" id="ARBA00023015"/>
    </source>
</evidence>
<dbReference type="PANTHER" id="PTHR47171">
    <property type="entry name" value="FARA-RELATED"/>
    <property type="match status" value="1"/>
</dbReference>
<dbReference type="RefSeq" id="XP_008710581.1">
    <property type="nucleotide sequence ID" value="XM_008712359.1"/>
</dbReference>
<dbReference type="CDD" id="cd12148">
    <property type="entry name" value="fungal_TF_MHR"/>
    <property type="match status" value="1"/>
</dbReference>
<dbReference type="eggNOG" id="ENOG502RVAW">
    <property type="taxonomic scope" value="Eukaryota"/>
</dbReference>
<feature type="region of interest" description="Disordered" evidence="6">
    <location>
        <begin position="60"/>
        <end position="82"/>
    </location>
</feature>
<feature type="region of interest" description="Disordered" evidence="6">
    <location>
        <begin position="572"/>
        <end position="615"/>
    </location>
</feature>
<feature type="domain" description="Xylanolytic transcriptional activator regulatory" evidence="7">
    <location>
        <begin position="302"/>
        <end position="375"/>
    </location>
</feature>
<keyword evidence="5" id="KW-0539">Nucleus</keyword>
<reference evidence="8 9" key="1">
    <citation type="submission" date="2013-03" db="EMBL/GenBank/DDBJ databases">
        <title>The Genome Sequence of Phialophora europaea CBS 101466.</title>
        <authorList>
            <consortium name="The Broad Institute Genomics Platform"/>
            <person name="Cuomo C."/>
            <person name="de Hoog S."/>
            <person name="Gorbushina A."/>
            <person name="Walker B."/>
            <person name="Young S.K."/>
            <person name="Zeng Q."/>
            <person name="Gargeya S."/>
            <person name="Fitzgerald M."/>
            <person name="Haas B."/>
            <person name="Abouelleil A."/>
            <person name="Allen A.W."/>
            <person name="Alvarado L."/>
            <person name="Arachchi H.M."/>
            <person name="Berlin A.M."/>
            <person name="Chapman S.B."/>
            <person name="Gainer-Dewar J."/>
            <person name="Goldberg J."/>
            <person name="Griggs A."/>
            <person name="Gujja S."/>
            <person name="Hansen M."/>
            <person name="Howarth C."/>
            <person name="Imamovic A."/>
            <person name="Ireland A."/>
            <person name="Larimer J."/>
            <person name="McCowan C."/>
            <person name="Murphy C."/>
            <person name="Pearson M."/>
            <person name="Poon T.W."/>
            <person name="Priest M."/>
            <person name="Roberts A."/>
            <person name="Saif S."/>
            <person name="Shea T."/>
            <person name="Sisk P."/>
            <person name="Sykes S."/>
            <person name="Wortman J."/>
            <person name="Nusbaum C."/>
            <person name="Birren B."/>
        </authorList>
    </citation>
    <scope>NUCLEOTIDE SEQUENCE [LARGE SCALE GENOMIC DNA]</scope>
    <source>
        <strain evidence="8 9">CBS 101466</strain>
    </source>
</reference>
<feature type="compositionally biased region" description="Polar residues" evidence="6">
    <location>
        <begin position="65"/>
        <end position="82"/>
    </location>
</feature>
<dbReference type="GO" id="GO:0006351">
    <property type="term" value="P:DNA-templated transcription"/>
    <property type="evidence" value="ECO:0007669"/>
    <property type="project" value="InterPro"/>
</dbReference>
<dbReference type="InterPro" id="IPR007219">
    <property type="entry name" value="XnlR_reg_dom"/>
</dbReference>
<evidence type="ECO:0000256" key="4">
    <source>
        <dbReference type="ARBA" id="ARBA00023163"/>
    </source>
</evidence>
<evidence type="ECO:0000259" key="7">
    <source>
        <dbReference type="SMART" id="SM00906"/>
    </source>
</evidence>
<dbReference type="HOGENOM" id="CLU_006329_5_2_1"/>
<evidence type="ECO:0000256" key="3">
    <source>
        <dbReference type="ARBA" id="ARBA00023125"/>
    </source>
</evidence>
<gene>
    <name evidence="8" type="ORF">HMPREF1541_00050</name>
</gene>
<dbReference type="Pfam" id="PF04082">
    <property type="entry name" value="Fungal_trans"/>
    <property type="match status" value="1"/>
</dbReference>
<dbReference type="EMBL" id="KB822711">
    <property type="protein sequence ID" value="ETN45869.1"/>
    <property type="molecule type" value="Genomic_DNA"/>
</dbReference>
<keyword evidence="1" id="KW-0862">Zinc</keyword>
<keyword evidence="4" id="KW-0804">Transcription</keyword>
<organism evidence="8 9">
    <name type="scientific">Cyphellophora europaea (strain CBS 101466)</name>
    <name type="common">Phialophora europaea</name>
    <dbReference type="NCBI Taxonomy" id="1220924"/>
    <lineage>
        <taxon>Eukaryota</taxon>
        <taxon>Fungi</taxon>
        <taxon>Dikarya</taxon>
        <taxon>Ascomycota</taxon>
        <taxon>Pezizomycotina</taxon>
        <taxon>Eurotiomycetes</taxon>
        <taxon>Chaetothyriomycetidae</taxon>
        <taxon>Chaetothyriales</taxon>
        <taxon>Cyphellophoraceae</taxon>
        <taxon>Cyphellophora</taxon>
    </lineage>
</organism>
<feature type="compositionally biased region" description="Polar residues" evidence="6">
    <location>
        <begin position="597"/>
        <end position="610"/>
    </location>
</feature>
<dbReference type="PANTHER" id="PTHR47171:SF1">
    <property type="entry name" value="ZN(II)2CYS6 TRANSCRIPTION FACTOR (EUROFUNG)"/>
    <property type="match status" value="1"/>
</dbReference>
<keyword evidence="9" id="KW-1185">Reference proteome</keyword>
<dbReference type="InParanoid" id="W2SDB1"/>
<keyword evidence="3" id="KW-0238">DNA-binding</keyword>
<dbReference type="GeneID" id="19967389"/>
<name>W2SDB1_CYPE1</name>
<dbReference type="InterPro" id="IPR052073">
    <property type="entry name" value="Amide_Lactam_Regulators"/>
</dbReference>
<evidence type="ECO:0000256" key="5">
    <source>
        <dbReference type="ARBA" id="ARBA00023242"/>
    </source>
</evidence>
<evidence type="ECO:0000256" key="1">
    <source>
        <dbReference type="ARBA" id="ARBA00022833"/>
    </source>
</evidence>
<keyword evidence="2" id="KW-0805">Transcription regulation</keyword>
<dbReference type="SMART" id="SM00906">
    <property type="entry name" value="Fungal_trans"/>
    <property type="match status" value="1"/>
</dbReference>
<dbReference type="Proteomes" id="UP000030752">
    <property type="component" value="Unassembled WGS sequence"/>
</dbReference>
<accession>W2SDB1</accession>
<dbReference type="GO" id="GO:0003677">
    <property type="term" value="F:DNA binding"/>
    <property type="evidence" value="ECO:0007669"/>
    <property type="project" value="UniProtKB-KW"/>
</dbReference>
<protein>
    <recommendedName>
        <fullName evidence="7">Xylanolytic transcriptional activator regulatory domain-containing protein</fullName>
    </recommendedName>
</protein>
<sequence>MPDRDRVVPEIRSGRQCQACLDANEDCNLGKEADEPTERARPSPKKGCLDLFSQKVSTPGLGPQISPQNAAVNDSDSLQLRSTPVPEDSEMLLVRFIDTDERDVVDGSKETDYKVMYFGNDSIWSYSLQKARRTKTINSLSPLSSDGQTVESNVHHPVPGAVDWTTSTHIDLNADNKAAAVLRETGAFTLPPIETQRELLDAYFTWHYPLQPILDKDDFIRDFQACQVSILLLQALLSVATTCCDESVIRKHWTDRRSAQAVFYKRARALYDADHEQNRVTIVQALFFMCHWWGSPTDVKDFSHWLSTSIHMAQVMGMHRSTKHSFLPAKAKKLWKRIWWTLYVRDHFDAASLGRPLMINDADCDIERLRKADFQNDAGDILSTANHCIELASLATLIGRVIRVKQLTKVIDDSIETVETDLNTWEKRLPSTLRYQDDETSAEARVFSAMLLFAFQFCKLILYRKLSTGTDSSVSGLSLASANAVTRTVEELLSEGLLSRIHVHLIAVIFASLTTYIVSYEQSEGSRKAVLQHKAQLCLLGLAEFRNHWGFVDWMYRMFSSVLERLKGSDGTYAQRTQGPAEPVSGPGAPMPLARQGSPTTVEVNQSNDPTIDDTIPDHWLDPFLPLENCEWYEQNSAWLGYLDPQMAAWPNVN</sequence>
<dbReference type="GO" id="GO:0008270">
    <property type="term" value="F:zinc ion binding"/>
    <property type="evidence" value="ECO:0007669"/>
    <property type="project" value="InterPro"/>
</dbReference>
<proteinExistence type="predicted"/>